<keyword evidence="16" id="KW-0670">Pyruvate</keyword>
<evidence type="ECO:0000256" key="4">
    <source>
        <dbReference type="ARBA" id="ARBA00013202"/>
    </source>
</evidence>
<dbReference type="GO" id="GO:0000949">
    <property type="term" value="P:aromatic amino acid family catabolic process to alcohol via Ehrlich pathway"/>
    <property type="evidence" value="ECO:0007669"/>
    <property type="project" value="TreeGrafter"/>
</dbReference>
<dbReference type="AlphaFoldDB" id="W7I343"/>
<evidence type="ECO:0000256" key="1">
    <source>
        <dbReference type="ARBA" id="ARBA00001041"/>
    </source>
</evidence>
<dbReference type="InterPro" id="IPR029061">
    <property type="entry name" value="THDP-binding"/>
</dbReference>
<dbReference type="Gene3D" id="3.40.50.970">
    <property type="match status" value="2"/>
</dbReference>
<gene>
    <name evidence="16" type="ORF">DRE_03829</name>
</gene>
<dbReference type="OrthoDB" id="3970464at2759"/>
<keyword evidence="6 11" id="KW-0479">Metal-binding</keyword>
<evidence type="ECO:0000256" key="11">
    <source>
        <dbReference type="PIRSR" id="PIRSR036565-2"/>
    </source>
</evidence>
<dbReference type="InterPro" id="IPR000399">
    <property type="entry name" value="TPP-bd_CS"/>
</dbReference>
<evidence type="ECO:0000256" key="2">
    <source>
        <dbReference type="ARBA" id="ARBA00001964"/>
    </source>
</evidence>
<dbReference type="PROSITE" id="PS00187">
    <property type="entry name" value="TPP_ENZYMES"/>
    <property type="match status" value="1"/>
</dbReference>
<dbReference type="InterPro" id="IPR047213">
    <property type="entry name" value="TPP_PYR_PDC_IPDC-like"/>
</dbReference>
<dbReference type="Gene3D" id="3.40.50.1220">
    <property type="entry name" value="TPP-binding domain"/>
    <property type="match status" value="1"/>
</dbReference>
<evidence type="ECO:0000259" key="15">
    <source>
        <dbReference type="Pfam" id="PF02776"/>
    </source>
</evidence>
<dbReference type="HOGENOM" id="CLU_013748_0_2_1"/>
<keyword evidence="8 11" id="KW-0460">Magnesium</keyword>
<dbReference type="GO" id="GO:0005634">
    <property type="term" value="C:nucleus"/>
    <property type="evidence" value="ECO:0007669"/>
    <property type="project" value="TreeGrafter"/>
</dbReference>
<sequence length="571" mass="62581">MADETTIILYLYKRLYQLGIRSIHGLPGDYNLVALDSLPKAGLSWVGNCNELNAGYAADGYARIKGISALITTFGVGELSALAAVAGSYSENVPVVHIVGVPSTIAQRQGALLHHTLGNGDFSVFANMSRNISKVLVNITDPTIAAREIDRALTACIVSARPVYIGLPTDMVERKIPRNGLDTPLNLSLHPNDPEVEADALEVITELIYSANNAVILVDACAIRHRVVDEVHELIDKTQLPAFVTPMSKGAVDETNPRFGGVYIGDVSRPDVKAAVESADLILSIGALKSDFNSGGFSYHTSTKRTIEFHSDHTKVGFATYPCIGMKSILRKLLDSLEFSKIRHSESAKSNPPHLANEEAEKSEGDEITHSWFWPHIGNWLQENDVVITETGTANFGILETRFPKGVTAISQVLWGSIGYSVGACQGAALAVKETDPSRRVILFVGDGSFQLTFNELSTMIRHGLKPIIVLINNDGYTIERMIHGPEESYNDIQSWKHTKVLETLGAKEGEYENYVVKTRQEVDDLFKRGNEFSKANVIQMVELFMPKMDAPRALKITGKMSEKLNARMEA</sequence>
<dbReference type="Pfam" id="PF02776">
    <property type="entry name" value="TPP_enzyme_N"/>
    <property type="match status" value="1"/>
</dbReference>
<dbReference type="FunFam" id="3.40.50.970:FF:000024">
    <property type="entry name" value="Pyruvate decarboxylase isozyme"/>
    <property type="match status" value="1"/>
</dbReference>
<dbReference type="InterPro" id="IPR012001">
    <property type="entry name" value="Thiamin_PyroP_enz_TPP-bd_dom"/>
</dbReference>
<dbReference type="CDD" id="cd02005">
    <property type="entry name" value="TPP_PDC_IPDC"/>
    <property type="match status" value="1"/>
</dbReference>
<dbReference type="InterPro" id="IPR029035">
    <property type="entry name" value="DHS-like_NAD/FAD-binding_dom"/>
</dbReference>
<dbReference type="EC" id="4.1.1.1" evidence="4"/>
<evidence type="ECO:0000259" key="14">
    <source>
        <dbReference type="Pfam" id="PF02775"/>
    </source>
</evidence>
<organism evidence="16 17">
    <name type="scientific">Drechslerella stenobrocha 248</name>
    <dbReference type="NCBI Taxonomy" id="1043628"/>
    <lineage>
        <taxon>Eukaryota</taxon>
        <taxon>Fungi</taxon>
        <taxon>Dikarya</taxon>
        <taxon>Ascomycota</taxon>
        <taxon>Pezizomycotina</taxon>
        <taxon>Orbiliomycetes</taxon>
        <taxon>Orbiliales</taxon>
        <taxon>Orbiliaceae</taxon>
        <taxon>Drechslerella</taxon>
    </lineage>
</organism>
<dbReference type="Pfam" id="PF00205">
    <property type="entry name" value="TPP_enzyme_M"/>
    <property type="match status" value="1"/>
</dbReference>
<dbReference type="PIRSF" id="PIRSF036565">
    <property type="entry name" value="Pyruvt_ip_decrb"/>
    <property type="match status" value="1"/>
</dbReference>
<keyword evidence="10" id="KW-0456">Lyase</keyword>
<dbReference type="InterPro" id="IPR012000">
    <property type="entry name" value="Thiamin_PyroP_enz_cen_dom"/>
</dbReference>
<dbReference type="PANTHER" id="PTHR43452:SF30">
    <property type="entry name" value="PYRUVATE DECARBOXYLASE ISOZYME 1-RELATED"/>
    <property type="match status" value="1"/>
</dbReference>
<dbReference type="SUPFAM" id="SSF52518">
    <property type="entry name" value="Thiamin diphosphate-binding fold (THDP-binding)"/>
    <property type="match status" value="2"/>
</dbReference>
<feature type="binding site" evidence="11">
    <location>
        <position position="476"/>
    </location>
    <ligand>
        <name>Mg(2+)</name>
        <dbReference type="ChEBI" id="CHEBI:18420"/>
    </ligand>
</feature>
<dbReference type="EMBL" id="KI966414">
    <property type="protein sequence ID" value="EWC46817.1"/>
    <property type="molecule type" value="Genomic_DNA"/>
</dbReference>
<comment type="similarity">
    <text evidence="3 12">Belongs to the TPP enzyme family.</text>
</comment>
<comment type="catalytic activity">
    <reaction evidence="1">
        <text>a 2-oxocarboxylate + H(+) = an aldehyde + CO2</text>
        <dbReference type="Rhea" id="RHEA:11628"/>
        <dbReference type="ChEBI" id="CHEBI:15378"/>
        <dbReference type="ChEBI" id="CHEBI:16526"/>
        <dbReference type="ChEBI" id="CHEBI:17478"/>
        <dbReference type="ChEBI" id="CHEBI:35179"/>
        <dbReference type="EC" id="4.1.1.1"/>
    </reaction>
</comment>
<dbReference type="GO" id="GO:0005829">
    <property type="term" value="C:cytosol"/>
    <property type="evidence" value="ECO:0007669"/>
    <property type="project" value="TreeGrafter"/>
</dbReference>
<dbReference type="GO" id="GO:0004737">
    <property type="term" value="F:pyruvate decarboxylase activity"/>
    <property type="evidence" value="ECO:0007669"/>
    <property type="project" value="UniProtKB-EC"/>
</dbReference>
<dbReference type="InterPro" id="IPR012110">
    <property type="entry name" value="PDC/IPDC-like"/>
</dbReference>
<evidence type="ECO:0000313" key="16">
    <source>
        <dbReference type="EMBL" id="EWC46817.1"/>
    </source>
</evidence>
<evidence type="ECO:0000256" key="12">
    <source>
        <dbReference type="RuleBase" id="RU362132"/>
    </source>
</evidence>
<comment type="cofactor">
    <cofactor evidence="11">
        <name>Mg(2+)</name>
        <dbReference type="ChEBI" id="CHEBI:18420"/>
    </cofactor>
    <text evidence="11">Binds 1 Mg(2+) per subunit.</text>
</comment>
<dbReference type="SUPFAM" id="SSF52467">
    <property type="entry name" value="DHS-like NAD/FAD-binding domain"/>
    <property type="match status" value="1"/>
</dbReference>
<evidence type="ECO:0000256" key="10">
    <source>
        <dbReference type="ARBA" id="ARBA00023239"/>
    </source>
</evidence>
<keyword evidence="7" id="KW-0210">Decarboxylase</keyword>
<keyword evidence="9 12" id="KW-0786">Thiamine pyrophosphate</keyword>
<dbReference type="FunFam" id="3.40.50.970:FF:000019">
    <property type="entry name" value="Pyruvate decarboxylase isozyme"/>
    <property type="match status" value="1"/>
</dbReference>
<evidence type="ECO:0000256" key="6">
    <source>
        <dbReference type="ARBA" id="ARBA00022723"/>
    </source>
</evidence>
<dbReference type="PANTHER" id="PTHR43452">
    <property type="entry name" value="PYRUVATE DECARBOXYLASE"/>
    <property type="match status" value="1"/>
</dbReference>
<feature type="domain" description="Thiamine pyrophosphate enzyme N-terminal TPP-binding" evidence="15">
    <location>
        <begin position="10"/>
        <end position="112"/>
    </location>
</feature>
<evidence type="ECO:0000256" key="5">
    <source>
        <dbReference type="ARBA" id="ARBA00014422"/>
    </source>
</evidence>
<proteinExistence type="inferred from homology"/>
<accession>W7I343</accession>
<evidence type="ECO:0000313" key="17">
    <source>
        <dbReference type="Proteomes" id="UP000024837"/>
    </source>
</evidence>
<evidence type="ECO:0000256" key="9">
    <source>
        <dbReference type="ARBA" id="ARBA00023052"/>
    </source>
</evidence>
<dbReference type="Pfam" id="PF02775">
    <property type="entry name" value="TPP_enzyme_C"/>
    <property type="match status" value="1"/>
</dbReference>
<evidence type="ECO:0000256" key="8">
    <source>
        <dbReference type="ARBA" id="ARBA00022842"/>
    </source>
</evidence>
<keyword evidence="17" id="KW-1185">Reference proteome</keyword>
<evidence type="ECO:0000256" key="7">
    <source>
        <dbReference type="ARBA" id="ARBA00022793"/>
    </source>
</evidence>
<name>W7I343_9PEZI</name>
<dbReference type="GO" id="GO:0000287">
    <property type="term" value="F:magnesium ion binding"/>
    <property type="evidence" value="ECO:0007669"/>
    <property type="project" value="InterPro"/>
</dbReference>
<evidence type="ECO:0000259" key="13">
    <source>
        <dbReference type="Pfam" id="PF00205"/>
    </source>
</evidence>
<feature type="domain" description="Thiamine pyrophosphate enzyme TPP-binding" evidence="14">
    <location>
        <begin position="405"/>
        <end position="533"/>
    </location>
</feature>
<dbReference type="InterPro" id="IPR011766">
    <property type="entry name" value="TPP_enzyme_TPP-bd"/>
</dbReference>
<reference evidence="16 17" key="1">
    <citation type="submission" date="2013-05" db="EMBL/GenBank/DDBJ databases">
        <title>Drechslerella stenobrocha genome reveals carnivorous origination and mechanical trapping mechanism of predatory fungi.</title>
        <authorList>
            <person name="Liu X."/>
            <person name="Zhang W."/>
            <person name="Liu K."/>
        </authorList>
    </citation>
    <scope>NUCLEOTIDE SEQUENCE [LARGE SCALE GENOMIC DNA]</scope>
    <source>
        <strain evidence="16 17">248</strain>
    </source>
</reference>
<dbReference type="CDD" id="cd07038">
    <property type="entry name" value="TPP_PYR_PDC_IPDC_like"/>
    <property type="match status" value="1"/>
</dbReference>
<feature type="domain" description="Thiamine pyrophosphate enzyme central" evidence="13">
    <location>
        <begin position="203"/>
        <end position="326"/>
    </location>
</feature>
<feature type="binding site" evidence="11">
    <location>
        <position position="474"/>
    </location>
    <ligand>
        <name>Mg(2+)</name>
        <dbReference type="ChEBI" id="CHEBI:18420"/>
    </ligand>
</feature>
<feature type="binding site" evidence="11">
    <location>
        <position position="447"/>
    </location>
    <ligand>
        <name>Mg(2+)</name>
        <dbReference type="ChEBI" id="CHEBI:18420"/>
    </ligand>
</feature>
<protein>
    <recommendedName>
        <fullName evidence="5">Pyruvate decarboxylase</fullName>
        <ecNumber evidence="4">4.1.1.1</ecNumber>
    </recommendedName>
</protein>
<comment type="cofactor">
    <cofactor evidence="2">
        <name>thiamine diphosphate</name>
        <dbReference type="ChEBI" id="CHEBI:58937"/>
    </cofactor>
</comment>
<evidence type="ECO:0000256" key="3">
    <source>
        <dbReference type="ARBA" id="ARBA00007812"/>
    </source>
</evidence>
<dbReference type="Proteomes" id="UP000024837">
    <property type="component" value="Unassembled WGS sequence"/>
</dbReference>
<dbReference type="InterPro" id="IPR047214">
    <property type="entry name" value="TPP_PDC_IPDC"/>
</dbReference>
<dbReference type="GO" id="GO:0030976">
    <property type="term" value="F:thiamine pyrophosphate binding"/>
    <property type="evidence" value="ECO:0007669"/>
    <property type="project" value="InterPro"/>
</dbReference>